<reference evidence="3 4" key="1">
    <citation type="submission" date="2023-06" db="EMBL/GenBank/DDBJ databases">
        <title>Sporosarcina sp. nov., isolated from Korean tranditional fermented seafood 'Jeotgal'.</title>
        <authorList>
            <person name="Yang A.I."/>
            <person name="Shin N.-R."/>
        </authorList>
    </citation>
    <scope>NUCLEOTIDE SEQUENCE [LARGE SCALE GENOMIC DNA]</scope>
    <source>
        <strain evidence="3 4">T2O-4</strain>
    </source>
</reference>
<name>A0ABZ0L7R0_9BACL</name>
<proteinExistence type="predicted"/>
<dbReference type="GO" id="GO:0008441">
    <property type="term" value="F:3'(2'),5'-bisphosphate nucleotidase activity"/>
    <property type="evidence" value="ECO:0007669"/>
    <property type="project" value="UniProtKB-EC"/>
</dbReference>
<dbReference type="InterPro" id="IPR003156">
    <property type="entry name" value="DHHA1_dom"/>
</dbReference>
<evidence type="ECO:0000259" key="1">
    <source>
        <dbReference type="Pfam" id="PF01368"/>
    </source>
</evidence>
<gene>
    <name evidence="3" type="ORF">QWT69_05650</name>
</gene>
<dbReference type="EC" id="3.1.3.7" evidence="3"/>
<dbReference type="InterPro" id="IPR051319">
    <property type="entry name" value="Oligoribo/pAp-PDE_c-di-AMP_PDE"/>
</dbReference>
<dbReference type="RefSeq" id="WP_317969824.1">
    <property type="nucleotide sequence ID" value="NZ_CP129118.1"/>
</dbReference>
<sequence length="313" mass="35547">MKRQIIDTIEKYDKIIIHRHVRPDPDAYGSQVGLKELIKTNYPNKQVFASGTHDELLNYLAKQDELTKEDYSGALVIVTDTGNTERIDADFYKEGSYIIKIDHHPNVDPYGDLKWVDTDSSSTSEMIYELFLEGQQHSGWKMSDTAARLLFAGIVGDTGRFIFPSATVRTFEIAGELIKYDFDRTKLFADMYEEDRRILHLKGYIYQNFIMDQKGMAYIKINQTILKEFNVTASETSQLVGVLGDVRGICAWVIFVEEKDQIRVRLRSKGPVINGLAAQYNGGGHPLASGASVYNWHEADEIIEKLKVLCSTN</sequence>
<evidence type="ECO:0000313" key="4">
    <source>
        <dbReference type="Proteomes" id="UP001303902"/>
    </source>
</evidence>
<dbReference type="InterPro" id="IPR001667">
    <property type="entry name" value="DDH_dom"/>
</dbReference>
<dbReference type="SUPFAM" id="SSF64182">
    <property type="entry name" value="DHH phosphoesterases"/>
    <property type="match status" value="1"/>
</dbReference>
<dbReference type="Proteomes" id="UP001303902">
    <property type="component" value="Chromosome"/>
</dbReference>
<dbReference type="PANTHER" id="PTHR47618">
    <property type="entry name" value="BIFUNCTIONAL OLIGORIBONUCLEASE AND PAP PHOSPHATASE NRNA"/>
    <property type="match status" value="1"/>
</dbReference>
<dbReference type="Pfam" id="PF02272">
    <property type="entry name" value="DHHA1"/>
    <property type="match status" value="1"/>
</dbReference>
<dbReference type="Gene3D" id="3.10.310.30">
    <property type="match status" value="1"/>
</dbReference>
<accession>A0ABZ0L7R0</accession>
<feature type="domain" description="DDH" evidence="1">
    <location>
        <begin position="14"/>
        <end position="154"/>
    </location>
</feature>
<protein>
    <submittedName>
        <fullName evidence="3">Bifunctional oligoribonuclease/PAP phosphatase NrnA</fullName>
        <ecNumber evidence="3">3.1.3.7</ecNumber>
    </submittedName>
</protein>
<dbReference type="PANTHER" id="PTHR47618:SF1">
    <property type="entry name" value="BIFUNCTIONAL OLIGORIBONUCLEASE AND PAP PHOSPHATASE NRNA"/>
    <property type="match status" value="1"/>
</dbReference>
<dbReference type="Gene3D" id="3.90.1640.10">
    <property type="entry name" value="inorganic pyrophosphatase (n-terminal core)"/>
    <property type="match status" value="1"/>
</dbReference>
<evidence type="ECO:0000259" key="2">
    <source>
        <dbReference type="Pfam" id="PF02272"/>
    </source>
</evidence>
<evidence type="ECO:0000313" key="3">
    <source>
        <dbReference type="EMBL" id="WOV88599.1"/>
    </source>
</evidence>
<keyword evidence="3" id="KW-0378">Hydrolase</keyword>
<organism evidence="3 4">
    <name type="scientific">Sporosarcina oncorhynchi</name>
    <dbReference type="NCBI Taxonomy" id="3056444"/>
    <lineage>
        <taxon>Bacteria</taxon>
        <taxon>Bacillati</taxon>
        <taxon>Bacillota</taxon>
        <taxon>Bacilli</taxon>
        <taxon>Bacillales</taxon>
        <taxon>Caryophanaceae</taxon>
        <taxon>Sporosarcina</taxon>
    </lineage>
</organism>
<dbReference type="EMBL" id="CP129118">
    <property type="protein sequence ID" value="WOV88599.1"/>
    <property type="molecule type" value="Genomic_DNA"/>
</dbReference>
<dbReference type="InterPro" id="IPR038763">
    <property type="entry name" value="DHH_sf"/>
</dbReference>
<dbReference type="Pfam" id="PF01368">
    <property type="entry name" value="DHH"/>
    <property type="match status" value="1"/>
</dbReference>
<feature type="domain" description="DHHA1" evidence="2">
    <location>
        <begin position="225"/>
        <end position="308"/>
    </location>
</feature>
<keyword evidence="4" id="KW-1185">Reference proteome</keyword>